<feature type="region of interest" description="Disordered" evidence="1">
    <location>
        <begin position="134"/>
        <end position="176"/>
    </location>
</feature>
<evidence type="ECO:0000256" key="2">
    <source>
        <dbReference type="SAM" id="Phobius"/>
    </source>
</evidence>
<keyword evidence="2" id="KW-0472">Membrane</keyword>
<dbReference type="Proteomes" id="UP000014760">
    <property type="component" value="Unassembled WGS sequence"/>
</dbReference>
<dbReference type="HOGENOM" id="CLU_1152695_0_0_1"/>
<protein>
    <submittedName>
        <fullName evidence="3 4">Uncharacterized protein</fullName>
    </submittedName>
</protein>
<name>R7UER3_CAPTE</name>
<keyword evidence="2" id="KW-1133">Transmembrane helix</keyword>
<dbReference type="EMBL" id="AMQN01001663">
    <property type="status" value="NOT_ANNOTATED_CDS"/>
    <property type="molecule type" value="Genomic_DNA"/>
</dbReference>
<dbReference type="EnsemblMetazoa" id="CapteT213822">
    <property type="protein sequence ID" value="CapteP213822"/>
    <property type="gene ID" value="CapteG213822"/>
</dbReference>
<organism evidence="3">
    <name type="scientific">Capitella teleta</name>
    <name type="common">Polychaete worm</name>
    <dbReference type="NCBI Taxonomy" id="283909"/>
    <lineage>
        <taxon>Eukaryota</taxon>
        <taxon>Metazoa</taxon>
        <taxon>Spiralia</taxon>
        <taxon>Lophotrochozoa</taxon>
        <taxon>Annelida</taxon>
        <taxon>Polychaeta</taxon>
        <taxon>Sedentaria</taxon>
        <taxon>Scolecida</taxon>
        <taxon>Capitellidae</taxon>
        <taxon>Capitella</taxon>
    </lineage>
</organism>
<keyword evidence="5" id="KW-1185">Reference proteome</keyword>
<evidence type="ECO:0000313" key="5">
    <source>
        <dbReference type="Proteomes" id="UP000014760"/>
    </source>
</evidence>
<gene>
    <name evidence="3" type="ORF">CAPTEDRAFT_213822</name>
</gene>
<feature type="transmembrane region" description="Helical" evidence="2">
    <location>
        <begin position="31"/>
        <end position="51"/>
    </location>
</feature>
<evidence type="ECO:0000313" key="3">
    <source>
        <dbReference type="EMBL" id="ELU02283.1"/>
    </source>
</evidence>
<accession>R7UER3</accession>
<reference evidence="5" key="1">
    <citation type="submission" date="2012-12" db="EMBL/GenBank/DDBJ databases">
        <authorList>
            <person name="Hellsten U."/>
            <person name="Grimwood J."/>
            <person name="Chapman J.A."/>
            <person name="Shapiro H."/>
            <person name="Aerts A."/>
            <person name="Otillar R.P."/>
            <person name="Terry A.Y."/>
            <person name="Boore J.L."/>
            <person name="Simakov O."/>
            <person name="Marletaz F."/>
            <person name="Cho S.-J."/>
            <person name="Edsinger-Gonzales E."/>
            <person name="Havlak P."/>
            <person name="Kuo D.-H."/>
            <person name="Larsson T."/>
            <person name="Lv J."/>
            <person name="Arendt D."/>
            <person name="Savage R."/>
            <person name="Osoegawa K."/>
            <person name="de Jong P."/>
            <person name="Lindberg D.R."/>
            <person name="Seaver E.C."/>
            <person name="Weisblat D.A."/>
            <person name="Putnam N.H."/>
            <person name="Grigoriev I.V."/>
            <person name="Rokhsar D.S."/>
        </authorList>
    </citation>
    <scope>NUCLEOTIDE SEQUENCE</scope>
    <source>
        <strain evidence="5">I ESC-2004</strain>
    </source>
</reference>
<reference evidence="3 5" key="2">
    <citation type="journal article" date="2013" name="Nature">
        <title>Insights into bilaterian evolution from three spiralian genomes.</title>
        <authorList>
            <person name="Simakov O."/>
            <person name="Marletaz F."/>
            <person name="Cho S.J."/>
            <person name="Edsinger-Gonzales E."/>
            <person name="Havlak P."/>
            <person name="Hellsten U."/>
            <person name="Kuo D.H."/>
            <person name="Larsson T."/>
            <person name="Lv J."/>
            <person name="Arendt D."/>
            <person name="Savage R."/>
            <person name="Osoegawa K."/>
            <person name="de Jong P."/>
            <person name="Grimwood J."/>
            <person name="Chapman J.A."/>
            <person name="Shapiro H."/>
            <person name="Aerts A."/>
            <person name="Otillar R.P."/>
            <person name="Terry A.Y."/>
            <person name="Boore J.L."/>
            <person name="Grigoriev I.V."/>
            <person name="Lindberg D.R."/>
            <person name="Seaver E.C."/>
            <person name="Weisblat D.A."/>
            <person name="Putnam N.H."/>
            <person name="Rokhsar D.S."/>
        </authorList>
    </citation>
    <scope>NUCLEOTIDE SEQUENCE</scope>
    <source>
        <strain evidence="3 5">I ESC-2004</strain>
    </source>
</reference>
<sequence length="241" mass="26992">MVPWYRSHASATAQDCTLWFRSELLMLAENASGSMFFSFCTVMTLVTFFGLGRSRVNSTHACMVGGDGKISPFNLTSQARETTDNKVYDAPILVDSSAHMLGKAVCIDERVQLARKQVGVRTVHVEVEIAQHKQFSRRGDQSHTPSLAVRTRDVQQRVSSRSHRTHGNGINITDSDPSFGQSQKVEVLFDDQIMYLRRFVSSGVLLLRRTCVQQSGSKGEHWFVCVGRHMEEIADVYSTIS</sequence>
<reference evidence="4" key="3">
    <citation type="submission" date="2015-06" db="UniProtKB">
        <authorList>
            <consortium name="EnsemblMetazoa"/>
        </authorList>
    </citation>
    <scope>IDENTIFICATION</scope>
</reference>
<dbReference type="AlphaFoldDB" id="R7UER3"/>
<evidence type="ECO:0000256" key="1">
    <source>
        <dbReference type="SAM" id="MobiDB-lite"/>
    </source>
</evidence>
<evidence type="ECO:0000313" key="4">
    <source>
        <dbReference type="EnsemblMetazoa" id="CapteP213822"/>
    </source>
</evidence>
<keyword evidence="2" id="KW-0812">Transmembrane</keyword>
<dbReference type="EMBL" id="KB304239">
    <property type="protein sequence ID" value="ELU02283.1"/>
    <property type="molecule type" value="Genomic_DNA"/>
</dbReference>
<proteinExistence type="predicted"/>